<evidence type="ECO:0000256" key="6">
    <source>
        <dbReference type="ARBA" id="ARBA00025111"/>
    </source>
</evidence>
<keyword evidence="4 9" id="KW-0560">Oxidoreductase</keyword>
<dbReference type="SUPFAM" id="SSF47240">
    <property type="entry name" value="Ferritin-like"/>
    <property type="match status" value="1"/>
</dbReference>
<comment type="function">
    <text evidence="6">Stores iron in a soluble, non-toxic, readily available form. Important for iron homeostasis. Has ferroxidase activity. Iron is taken up in the ferrous form and deposited as ferric hydroxides after oxidation.</text>
</comment>
<comment type="similarity">
    <text evidence="1 9">Belongs to the ferritin family.</text>
</comment>
<evidence type="ECO:0000256" key="5">
    <source>
        <dbReference type="ARBA" id="ARBA00023004"/>
    </source>
</evidence>
<comment type="caution">
    <text evidence="12">The sequence shown here is derived from an EMBL/GenBank/DDBJ whole genome shotgun (WGS) entry which is preliminary data.</text>
</comment>
<evidence type="ECO:0000256" key="9">
    <source>
        <dbReference type="RuleBase" id="RU361145"/>
    </source>
</evidence>
<dbReference type="InterPro" id="IPR012347">
    <property type="entry name" value="Ferritin-like"/>
</dbReference>
<dbReference type="GO" id="GO:0008199">
    <property type="term" value="F:ferric iron binding"/>
    <property type="evidence" value="ECO:0007669"/>
    <property type="project" value="InterPro"/>
</dbReference>
<evidence type="ECO:0000256" key="2">
    <source>
        <dbReference type="ARBA" id="ARBA00022434"/>
    </source>
</evidence>
<dbReference type="Pfam" id="PF00210">
    <property type="entry name" value="Ferritin"/>
    <property type="match status" value="1"/>
</dbReference>
<dbReference type="EMBL" id="RQTK01001393">
    <property type="protein sequence ID" value="RUS70504.1"/>
    <property type="molecule type" value="Genomic_DNA"/>
</dbReference>
<evidence type="ECO:0000256" key="3">
    <source>
        <dbReference type="ARBA" id="ARBA00022723"/>
    </source>
</evidence>
<comment type="catalytic activity">
    <reaction evidence="7 9">
        <text>4 Fe(2+) + O2 + 4 H(+) = 4 Fe(3+) + 2 H2O</text>
        <dbReference type="Rhea" id="RHEA:11148"/>
        <dbReference type="ChEBI" id="CHEBI:15377"/>
        <dbReference type="ChEBI" id="CHEBI:15378"/>
        <dbReference type="ChEBI" id="CHEBI:15379"/>
        <dbReference type="ChEBI" id="CHEBI:29033"/>
        <dbReference type="ChEBI" id="CHEBI:29034"/>
        <dbReference type="EC" id="1.16.3.1"/>
    </reaction>
</comment>
<keyword evidence="13" id="KW-1185">Reference proteome</keyword>
<comment type="function">
    <text evidence="9">Stores iron in a soluble, non-toxic, readily available form. Important for iron homeostasis. Iron is taken up in the ferrous form and deposited as ferric hydroxides after oxidation.</text>
</comment>
<dbReference type="OrthoDB" id="186462at2759"/>
<dbReference type="GO" id="GO:0005737">
    <property type="term" value="C:cytoplasm"/>
    <property type="evidence" value="ECO:0007669"/>
    <property type="project" value="TreeGrafter"/>
</dbReference>
<evidence type="ECO:0000256" key="10">
    <source>
        <dbReference type="SAM" id="SignalP"/>
    </source>
</evidence>
<evidence type="ECO:0000256" key="8">
    <source>
        <dbReference type="PIRSR" id="PIRSR601519-1"/>
    </source>
</evidence>
<organism evidence="12 13">
    <name type="scientific">Elysia chlorotica</name>
    <name type="common">Eastern emerald elysia</name>
    <name type="synonym">Sea slug</name>
    <dbReference type="NCBI Taxonomy" id="188477"/>
    <lineage>
        <taxon>Eukaryota</taxon>
        <taxon>Metazoa</taxon>
        <taxon>Spiralia</taxon>
        <taxon>Lophotrochozoa</taxon>
        <taxon>Mollusca</taxon>
        <taxon>Gastropoda</taxon>
        <taxon>Heterobranchia</taxon>
        <taxon>Euthyneura</taxon>
        <taxon>Panpulmonata</taxon>
        <taxon>Sacoglossa</taxon>
        <taxon>Placobranchoidea</taxon>
        <taxon>Plakobranchidae</taxon>
        <taxon>Elysia</taxon>
    </lineage>
</organism>
<dbReference type="InterPro" id="IPR001519">
    <property type="entry name" value="Ferritin"/>
</dbReference>
<sequence length="283" mass="32279">MQVVMKLALLLGVICVTVPLTDLKGSGTSSTTCHERIAGCGQFPVSDGAMKARCKLNKGKCMFACTFSCKNKMSRSTRKKDMYVCKDNEWQLAPRGYCIADNFPVKEVRQSSTYPEMMNRLIKKLLTSSYKYLAMASFYRRADVALPGFVKLMTSLFEKEQNFARDAIAYLLERGESLVLEDINRPTDHEDLLIHLGERTGKLGLERALTETKSLNEYVLKTIATASTDPSDPHRRHFLEDGLLDYKVTTIKRLADLQHRLETFHSSEDYFIGEYRMDLELRE</sequence>
<keyword evidence="3 8" id="KW-0479">Metal-binding</keyword>
<proteinExistence type="inferred from homology"/>
<protein>
    <recommendedName>
        <fullName evidence="9">Ferritin</fullName>
        <ecNumber evidence="9">1.16.3.1</ecNumber>
    </recommendedName>
</protein>
<evidence type="ECO:0000313" key="13">
    <source>
        <dbReference type="Proteomes" id="UP000271974"/>
    </source>
</evidence>
<dbReference type="InterPro" id="IPR008331">
    <property type="entry name" value="Ferritin_DPS_dom"/>
</dbReference>
<dbReference type="PANTHER" id="PTHR11431:SF75">
    <property type="entry name" value="FERRITIN"/>
    <property type="match status" value="1"/>
</dbReference>
<dbReference type="EC" id="1.16.3.1" evidence="9"/>
<accession>A0A3S1AS31</accession>
<dbReference type="InterPro" id="IPR009040">
    <property type="entry name" value="Ferritin-like_diiron"/>
</dbReference>
<keyword evidence="2 9" id="KW-0409">Iron storage</keyword>
<keyword evidence="5 8" id="KW-0408">Iron</keyword>
<evidence type="ECO:0000256" key="4">
    <source>
        <dbReference type="ARBA" id="ARBA00023002"/>
    </source>
</evidence>
<dbReference type="GO" id="GO:0008198">
    <property type="term" value="F:ferrous iron binding"/>
    <property type="evidence" value="ECO:0007669"/>
    <property type="project" value="TreeGrafter"/>
</dbReference>
<evidence type="ECO:0000259" key="11">
    <source>
        <dbReference type="PROSITE" id="PS50905"/>
    </source>
</evidence>
<feature type="binding site" evidence="8">
    <location>
        <position position="160"/>
    </location>
    <ligand>
        <name>Fe cation</name>
        <dbReference type="ChEBI" id="CHEBI:24875"/>
        <label>1</label>
    </ligand>
</feature>
<reference evidence="12 13" key="1">
    <citation type="submission" date="2019-01" db="EMBL/GenBank/DDBJ databases">
        <title>A draft genome assembly of the solar-powered sea slug Elysia chlorotica.</title>
        <authorList>
            <person name="Cai H."/>
            <person name="Li Q."/>
            <person name="Fang X."/>
            <person name="Li J."/>
            <person name="Curtis N.E."/>
            <person name="Altenburger A."/>
            <person name="Shibata T."/>
            <person name="Feng M."/>
            <person name="Maeda T."/>
            <person name="Schwartz J.A."/>
            <person name="Shigenobu S."/>
            <person name="Lundholm N."/>
            <person name="Nishiyama T."/>
            <person name="Yang H."/>
            <person name="Hasebe M."/>
            <person name="Li S."/>
            <person name="Pierce S.K."/>
            <person name="Wang J."/>
        </authorList>
    </citation>
    <scope>NUCLEOTIDE SEQUENCE [LARGE SCALE GENOMIC DNA]</scope>
    <source>
        <strain evidence="12">EC2010</strain>
        <tissue evidence="12">Whole organism of an adult</tissue>
    </source>
</reference>
<dbReference type="GO" id="GO:0004322">
    <property type="term" value="F:ferroxidase activity"/>
    <property type="evidence" value="ECO:0007669"/>
    <property type="project" value="UniProtKB-EC"/>
</dbReference>
<dbReference type="Gene3D" id="1.20.1260.10">
    <property type="match status" value="1"/>
</dbReference>
<dbReference type="GO" id="GO:0006879">
    <property type="term" value="P:intracellular iron ion homeostasis"/>
    <property type="evidence" value="ECO:0007669"/>
    <property type="project" value="UniProtKB-KW"/>
</dbReference>
<gene>
    <name evidence="12" type="ORF">EGW08_021729</name>
</gene>
<keyword evidence="10" id="KW-0732">Signal</keyword>
<dbReference type="PANTHER" id="PTHR11431">
    <property type="entry name" value="FERRITIN"/>
    <property type="match status" value="1"/>
</dbReference>
<feature type="chain" id="PRO_5018745489" description="Ferritin" evidence="10">
    <location>
        <begin position="16"/>
        <end position="283"/>
    </location>
</feature>
<dbReference type="Proteomes" id="UP000271974">
    <property type="component" value="Unassembled WGS sequence"/>
</dbReference>
<evidence type="ECO:0000256" key="7">
    <source>
        <dbReference type="ARBA" id="ARBA00047990"/>
    </source>
</evidence>
<evidence type="ECO:0000256" key="1">
    <source>
        <dbReference type="ARBA" id="ARBA00007513"/>
    </source>
</evidence>
<feature type="signal peptide" evidence="10">
    <location>
        <begin position="1"/>
        <end position="15"/>
    </location>
</feature>
<dbReference type="AlphaFoldDB" id="A0A3S1AS31"/>
<name>A0A3S1AS31_ELYCH</name>
<evidence type="ECO:0000313" key="12">
    <source>
        <dbReference type="EMBL" id="RUS70504.1"/>
    </source>
</evidence>
<dbReference type="InterPro" id="IPR009078">
    <property type="entry name" value="Ferritin-like_SF"/>
</dbReference>
<dbReference type="PROSITE" id="PS50905">
    <property type="entry name" value="FERRITIN_LIKE"/>
    <property type="match status" value="1"/>
</dbReference>
<dbReference type="GO" id="GO:0006826">
    <property type="term" value="P:iron ion transport"/>
    <property type="evidence" value="ECO:0007669"/>
    <property type="project" value="InterPro"/>
</dbReference>
<feature type="domain" description="Ferritin-like diiron" evidence="11">
    <location>
        <begin position="108"/>
        <end position="265"/>
    </location>
</feature>
<dbReference type="STRING" id="188477.A0A3S1AS31"/>